<dbReference type="PANTHER" id="PTHR44329:SF288">
    <property type="entry name" value="MITOGEN-ACTIVATED PROTEIN KINASE KINASE KINASE 20"/>
    <property type="match status" value="1"/>
</dbReference>
<keyword evidence="2" id="KW-0547">Nucleotide-binding</keyword>
<keyword evidence="4" id="KW-0067">ATP-binding</keyword>
<comment type="caution">
    <text evidence="6">The sequence shown here is derived from an EMBL/GenBank/DDBJ whole genome shotgun (WGS) entry which is preliminary data.</text>
</comment>
<dbReference type="Pfam" id="PF00069">
    <property type="entry name" value="Pkinase"/>
    <property type="match status" value="1"/>
</dbReference>
<dbReference type="VEuPathDB" id="FungiDB:FUN_020215"/>
<dbReference type="InterPro" id="IPR051681">
    <property type="entry name" value="Ser/Thr_Kinases-Pseudokinases"/>
</dbReference>
<evidence type="ECO:0000256" key="3">
    <source>
        <dbReference type="ARBA" id="ARBA00022777"/>
    </source>
</evidence>
<dbReference type="GO" id="GO:0004674">
    <property type="term" value="F:protein serine/threonine kinase activity"/>
    <property type="evidence" value="ECO:0007669"/>
    <property type="project" value="TreeGrafter"/>
</dbReference>
<dbReference type="PROSITE" id="PS50011">
    <property type="entry name" value="PROTEIN_KINASE_DOM"/>
    <property type="match status" value="1"/>
</dbReference>
<accession>A0A2N0SF54</accession>
<reference evidence="6 7" key="2">
    <citation type="submission" date="2017-10" db="EMBL/GenBank/DDBJ databases">
        <title>Genome analyses suggest a sexual origin of heterokaryosis in a supposedly ancient asexual fungus.</title>
        <authorList>
            <person name="Corradi N."/>
            <person name="Sedzielewska K."/>
            <person name="Noel J."/>
            <person name="Charron P."/>
            <person name="Farinelli L."/>
            <person name="Marton T."/>
            <person name="Kruger M."/>
            <person name="Pelin A."/>
            <person name="Brachmann A."/>
            <person name="Corradi N."/>
        </authorList>
    </citation>
    <scope>NUCLEOTIDE SEQUENCE [LARGE SCALE GENOMIC DNA]</scope>
    <source>
        <strain evidence="6 7">A1</strain>
    </source>
</reference>
<dbReference type="AlphaFoldDB" id="A0A2N0SF54"/>
<dbReference type="SUPFAM" id="SSF56112">
    <property type="entry name" value="Protein kinase-like (PK-like)"/>
    <property type="match status" value="1"/>
</dbReference>
<name>A0A2N0SF54_9GLOM</name>
<sequence length="502" mass="58047">MSEPQSGNALNCGIGDALIPMIAQLIPSLTSYSLEKHLRYRFQVVVAKKTYTTYSNENEHVGEQLLEDQRNELEKAKTFNVSFDEYTGPSENDRIEIPDDSEILDVEPLSGWEFDTLMPSWLKKAMDRHKTLTTAQTDPLEKFELAKQPIWWRIIDASDPKIVQDFISEEEFSELNAIFSNILNIGHQNDWTVLEPVAERCLQSLAKLNNEQIRMIGEMFKYEGIHGAVCKLRKIIQNIEELNIEEPDLFDDEPTNNKTLSLVLEKNDYLDKEVGYILELVRYTFNDLTEIVSEGSALVYAGYWKNTRFAIKTKEVINQINEIHLTGIVNPHPNIIQFCGVTKLKGETNYSLFAKEIAYAISWLHVDKKIVHSDLHPSNILVHNDTIKLADFGRSRLKVSDHYTKVFGIIPYMDPKSFETHSYVLTEKSDIYSLGVILWELTCVHHLIFKIKIDIIQIKQDILKRENPISETNIKLVTLYKKCWKNEPAERLEYSSNNFRIK</sequence>
<dbReference type="VEuPathDB" id="FungiDB:FUN_001779"/>
<dbReference type="EMBL" id="LLXH01000060">
    <property type="protein sequence ID" value="PKC74171.1"/>
    <property type="molecule type" value="Genomic_DNA"/>
</dbReference>
<reference evidence="6 7" key="1">
    <citation type="submission" date="2017-10" db="EMBL/GenBank/DDBJ databases">
        <title>Extensive intraspecific genome diversity in a model arbuscular mycorrhizal fungus.</title>
        <authorList>
            <person name="Chen E.C.H."/>
            <person name="Morin E."/>
            <person name="Baudet D."/>
            <person name="Noel J."/>
            <person name="Ndikumana S."/>
            <person name="Charron P."/>
            <person name="St-Onge C."/>
            <person name="Giorgi J."/>
            <person name="Grigoriev I.V."/>
            <person name="Roux C."/>
            <person name="Martin F.M."/>
            <person name="Corradi N."/>
        </authorList>
    </citation>
    <scope>NUCLEOTIDE SEQUENCE [LARGE SCALE GENOMIC DNA]</scope>
    <source>
        <strain evidence="6 7">A1</strain>
    </source>
</reference>
<evidence type="ECO:0000256" key="2">
    <source>
        <dbReference type="ARBA" id="ARBA00022741"/>
    </source>
</evidence>
<dbReference type="Gene3D" id="1.10.510.10">
    <property type="entry name" value="Transferase(Phosphotransferase) domain 1"/>
    <property type="match status" value="1"/>
</dbReference>
<dbReference type="GO" id="GO:0005524">
    <property type="term" value="F:ATP binding"/>
    <property type="evidence" value="ECO:0007669"/>
    <property type="project" value="UniProtKB-KW"/>
</dbReference>
<protein>
    <submittedName>
        <fullName evidence="6">Kinase-like protein</fullName>
    </submittedName>
</protein>
<dbReference type="VEuPathDB" id="FungiDB:RhiirFUN_026159"/>
<feature type="domain" description="Protein kinase" evidence="5">
    <location>
        <begin position="179"/>
        <end position="502"/>
    </location>
</feature>
<dbReference type="Proteomes" id="UP000232688">
    <property type="component" value="Unassembled WGS sequence"/>
</dbReference>
<evidence type="ECO:0000313" key="7">
    <source>
        <dbReference type="Proteomes" id="UP000232688"/>
    </source>
</evidence>
<gene>
    <name evidence="6" type="ORF">RhiirA1_450282</name>
</gene>
<evidence type="ECO:0000313" key="6">
    <source>
        <dbReference type="EMBL" id="PKC74171.1"/>
    </source>
</evidence>
<dbReference type="InterPro" id="IPR000719">
    <property type="entry name" value="Prot_kinase_dom"/>
</dbReference>
<dbReference type="InterPro" id="IPR011009">
    <property type="entry name" value="Kinase-like_dom_sf"/>
</dbReference>
<keyword evidence="1" id="KW-0808">Transferase</keyword>
<organism evidence="6 7">
    <name type="scientific">Rhizophagus irregularis</name>
    <dbReference type="NCBI Taxonomy" id="588596"/>
    <lineage>
        <taxon>Eukaryota</taxon>
        <taxon>Fungi</taxon>
        <taxon>Fungi incertae sedis</taxon>
        <taxon>Mucoromycota</taxon>
        <taxon>Glomeromycotina</taxon>
        <taxon>Glomeromycetes</taxon>
        <taxon>Glomerales</taxon>
        <taxon>Glomeraceae</taxon>
        <taxon>Rhizophagus</taxon>
    </lineage>
</organism>
<dbReference type="Gene3D" id="3.30.200.20">
    <property type="entry name" value="Phosphorylase Kinase, domain 1"/>
    <property type="match status" value="1"/>
</dbReference>
<keyword evidence="3 6" id="KW-0418">Kinase</keyword>
<proteinExistence type="predicted"/>
<dbReference type="PANTHER" id="PTHR44329">
    <property type="entry name" value="SERINE/THREONINE-PROTEIN KINASE TNNI3K-RELATED"/>
    <property type="match status" value="1"/>
</dbReference>
<evidence type="ECO:0000256" key="1">
    <source>
        <dbReference type="ARBA" id="ARBA00022679"/>
    </source>
</evidence>
<evidence type="ECO:0000256" key="4">
    <source>
        <dbReference type="ARBA" id="ARBA00022840"/>
    </source>
</evidence>
<evidence type="ECO:0000259" key="5">
    <source>
        <dbReference type="PROSITE" id="PS50011"/>
    </source>
</evidence>
<dbReference type="VEuPathDB" id="FungiDB:RhiirA1_450282"/>